<evidence type="ECO:0000313" key="7">
    <source>
        <dbReference type="EMBL" id="OZF98746.1"/>
    </source>
</evidence>
<dbReference type="GO" id="GO:0005576">
    <property type="term" value="C:extracellular region"/>
    <property type="evidence" value="ECO:0007669"/>
    <property type="project" value="UniProtKB-SubCell"/>
</dbReference>
<accession>A0A261AL29</accession>
<organism evidence="7 8">
    <name type="scientific">Caenorhabditis remanei</name>
    <name type="common">Caenorhabditis vulgaris</name>
    <dbReference type="NCBI Taxonomy" id="31234"/>
    <lineage>
        <taxon>Eukaryota</taxon>
        <taxon>Metazoa</taxon>
        <taxon>Ecdysozoa</taxon>
        <taxon>Nematoda</taxon>
        <taxon>Chromadorea</taxon>
        <taxon>Rhabditida</taxon>
        <taxon>Rhabditina</taxon>
        <taxon>Rhabditomorpha</taxon>
        <taxon>Rhabditoidea</taxon>
        <taxon>Rhabditidae</taxon>
        <taxon>Peloderinae</taxon>
        <taxon>Caenorhabditis</taxon>
    </lineage>
</organism>
<dbReference type="GO" id="GO:0009986">
    <property type="term" value="C:cell surface"/>
    <property type="evidence" value="ECO:0007669"/>
    <property type="project" value="InterPro"/>
</dbReference>
<evidence type="ECO:0000313" key="6">
    <source>
        <dbReference type="EMBL" id="KAF1757930.1"/>
    </source>
</evidence>
<dbReference type="PANTHER" id="PTHR21700:SF122">
    <property type="entry name" value="TRANSTHYRETIN-LIKE FAMILY PROTEIN"/>
    <property type="match status" value="1"/>
</dbReference>
<feature type="chain" id="PRO_5044571725" evidence="5">
    <location>
        <begin position="20"/>
        <end position="177"/>
    </location>
</feature>
<comment type="similarity">
    <text evidence="2">Belongs to the nematode transthyretin-like family.</text>
</comment>
<feature type="non-terminal residue" evidence="7">
    <location>
        <position position="1"/>
    </location>
</feature>
<reference evidence="8" key="2">
    <citation type="submission" date="2017-08" db="EMBL/GenBank/DDBJ databases">
        <authorList>
            <person name="Fierst J.L."/>
        </authorList>
    </citation>
    <scope>NUCLEOTIDE SEQUENCE [LARGE SCALE GENOMIC DNA]</scope>
    <source>
        <strain evidence="8">PX439</strain>
    </source>
</reference>
<keyword evidence="4 5" id="KW-0732">Signal</keyword>
<evidence type="ECO:0000313" key="9">
    <source>
        <dbReference type="Proteomes" id="UP000483820"/>
    </source>
</evidence>
<comment type="subcellular location">
    <subcellularLocation>
        <location evidence="1">Secreted</location>
    </subcellularLocation>
</comment>
<feature type="signal peptide" evidence="5">
    <location>
        <begin position="1"/>
        <end position="19"/>
    </location>
</feature>
<gene>
    <name evidence="7" type="ORF">FL82_03644</name>
    <name evidence="6" type="ORF">GCK72_014388</name>
</gene>
<evidence type="ECO:0000313" key="8">
    <source>
        <dbReference type="Proteomes" id="UP000216624"/>
    </source>
</evidence>
<evidence type="ECO:0000256" key="1">
    <source>
        <dbReference type="ARBA" id="ARBA00004613"/>
    </source>
</evidence>
<proteinExistence type="inferred from homology"/>
<evidence type="ECO:0000256" key="5">
    <source>
        <dbReference type="SAM" id="SignalP"/>
    </source>
</evidence>
<evidence type="ECO:0000256" key="4">
    <source>
        <dbReference type="ARBA" id="ARBA00022729"/>
    </source>
</evidence>
<dbReference type="EMBL" id="NMWX01000006">
    <property type="protein sequence ID" value="OZF98746.1"/>
    <property type="molecule type" value="Genomic_DNA"/>
</dbReference>
<dbReference type="Pfam" id="PF01060">
    <property type="entry name" value="TTR-52"/>
    <property type="match status" value="1"/>
</dbReference>
<evidence type="ECO:0000256" key="2">
    <source>
        <dbReference type="ARBA" id="ARBA00010112"/>
    </source>
</evidence>
<dbReference type="AlphaFoldDB" id="A0A261AL29"/>
<keyword evidence="3" id="KW-0964">Secreted</keyword>
<reference evidence="6 9" key="3">
    <citation type="submission" date="2019-12" db="EMBL/GenBank/DDBJ databases">
        <title>Chromosome-level assembly of the Caenorhabditis remanei genome.</title>
        <authorList>
            <person name="Teterina A.A."/>
            <person name="Willis J.H."/>
            <person name="Phillips P.C."/>
        </authorList>
    </citation>
    <scope>NUCLEOTIDE SEQUENCE [LARGE SCALE GENOMIC DNA]</scope>
    <source>
        <strain evidence="6 9">PX506</strain>
        <tissue evidence="6">Whole organism</tissue>
    </source>
</reference>
<name>A0A261AL29_CAERE</name>
<dbReference type="InterPro" id="IPR038479">
    <property type="entry name" value="Transthyretin-like_sf"/>
</dbReference>
<dbReference type="PANTHER" id="PTHR21700">
    <property type="entry name" value="TRANSTHYRETIN-LIKE FAMILY PROTEIN-RELATED"/>
    <property type="match status" value="1"/>
</dbReference>
<comment type="caution">
    <text evidence="7">The sequence shown here is derived from an EMBL/GenBank/DDBJ whole genome shotgun (WGS) entry which is preliminary data.</text>
</comment>
<sequence length="177" mass="20063">MNLLILFLIPTVFFVFISADDLLQTKLNETSDSEIEIMSPGGTKKPTRFIDKVRAIGRKQAIGVKGKLMCGGRPVRNATVKLWDNDMFDPDDLIAETHVNEDGTFELSGFAISITSIDPQLRIYHNCRTTSKVCRRKITFTVPDNYINKGVKVQKWFDLGTPNMEIGVKHKEEPHCY</sequence>
<dbReference type="Proteomes" id="UP000216624">
    <property type="component" value="Unassembled WGS sequence"/>
</dbReference>
<dbReference type="Gene3D" id="2.60.40.3330">
    <property type="match status" value="1"/>
</dbReference>
<keyword evidence="8" id="KW-1185">Reference proteome</keyword>
<dbReference type="EMBL" id="WUAV01000004">
    <property type="protein sequence ID" value="KAF1757930.1"/>
    <property type="molecule type" value="Genomic_DNA"/>
</dbReference>
<dbReference type="Proteomes" id="UP000483820">
    <property type="component" value="Chromosome IV"/>
</dbReference>
<dbReference type="InterPro" id="IPR001534">
    <property type="entry name" value="Transthyretin-like"/>
</dbReference>
<evidence type="ECO:0000256" key="3">
    <source>
        <dbReference type="ARBA" id="ARBA00022525"/>
    </source>
</evidence>
<protein>
    <submittedName>
        <fullName evidence="7">Uncharacterized protein</fullName>
    </submittedName>
</protein>
<reference evidence="7" key="1">
    <citation type="submission" date="2017-08" db="EMBL/GenBank/DDBJ databases">
        <authorList>
            <person name="de Groot N.N."/>
        </authorList>
    </citation>
    <scope>NUCLEOTIDE SEQUENCE [LARGE SCALE GENOMIC DNA]</scope>
    <source>
        <strain evidence="7">PX439</strain>
    </source>
</reference>